<keyword evidence="2 6" id="KW-0645">Protease</keyword>
<dbReference type="InterPro" id="IPR036852">
    <property type="entry name" value="Peptidase_S8/S53_dom_sf"/>
</dbReference>
<feature type="region of interest" description="Disordered" evidence="7">
    <location>
        <begin position="1"/>
        <end position="20"/>
    </location>
</feature>
<dbReference type="GO" id="GO:0004252">
    <property type="term" value="F:serine-type endopeptidase activity"/>
    <property type="evidence" value="ECO:0007669"/>
    <property type="project" value="UniProtKB-UniRule"/>
</dbReference>
<dbReference type="InterPro" id="IPR022398">
    <property type="entry name" value="Peptidase_S8_His-AS"/>
</dbReference>
<dbReference type="InterPro" id="IPR015500">
    <property type="entry name" value="Peptidase_S8_subtilisin-rel"/>
</dbReference>
<evidence type="ECO:0000256" key="4">
    <source>
        <dbReference type="ARBA" id="ARBA00022825"/>
    </source>
</evidence>
<dbReference type="Gene3D" id="3.40.50.200">
    <property type="entry name" value="Peptidase S8/S53 domain"/>
    <property type="match status" value="1"/>
</dbReference>
<dbReference type="SUPFAM" id="SSF52743">
    <property type="entry name" value="Subtilisin-like"/>
    <property type="match status" value="1"/>
</dbReference>
<gene>
    <name evidence="9" type="ORF">UA74_20525</name>
</gene>
<evidence type="ECO:0000256" key="7">
    <source>
        <dbReference type="SAM" id="MobiDB-lite"/>
    </source>
</evidence>
<organism evidence="9 10">
    <name type="scientific">Actinoalloteichus fjordicus</name>
    <dbReference type="NCBI Taxonomy" id="1612552"/>
    <lineage>
        <taxon>Bacteria</taxon>
        <taxon>Bacillati</taxon>
        <taxon>Actinomycetota</taxon>
        <taxon>Actinomycetes</taxon>
        <taxon>Pseudonocardiales</taxon>
        <taxon>Pseudonocardiaceae</taxon>
        <taxon>Actinoalloteichus</taxon>
    </lineage>
</organism>
<keyword evidence="4 6" id="KW-0720">Serine protease</keyword>
<evidence type="ECO:0000256" key="1">
    <source>
        <dbReference type="ARBA" id="ARBA00011073"/>
    </source>
</evidence>
<feature type="active site" description="Charge relay system" evidence="5 6">
    <location>
        <position position="244"/>
    </location>
</feature>
<dbReference type="Pfam" id="PF00082">
    <property type="entry name" value="Peptidase_S8"/>
    <property type="match status" value="1"/>
</dbReference>
<dbReference type="PANTHER" id="PTHR43806:SF11">
    <property type="entry name" value="CEREVISIN-RELATED"/>
    <property type="match status" value="1"/>
</dbReference>
<dbReference type="PRINTS" id="PR00723">
    <property type="entry name" value="SUBTILISIN"/>
</dbReference>
<dbReference type="EMBL" id="CP016076">
    <property type="protein sequence ID" value="APU16130.1"/>
    <property type="molecule type" value="Genomic_DNA"/>
</dbReference>
<reference evidence="10" key="1">
    <citation type="submission" date="2016-06" db="EMBL/GenBank/DDBJ databases">
        <title>Complete genome sequence of Actinoalloteichus fjordicus DSM 46855 (=ADI127-17), type strain of the new species Actinoalloteichus fjordicus.</title>
        <authorList>
            <person name="Ruckert C."/>
            <person name="Nouioui I."/>
            <person name="Willmese J."/>
            <person name="van Wezel G."/>
            <person name="Klenk H.-P."/>
            <person name="Kalinowski J."/>
            <person name="Zotchev S.B."/>
        </authorList>
    </citation>
    <scope>NUCLEOTIDE SEQUENCE [LARGE SCALE GENOMIC DNA]</scope>
    <source>
        <strain evidence="10">ADI127-7</strain>
    </source>
</reference>
<feature type="domain" description="Peptidase S8/S53" evidence="8">
    <location>
        <begin position="202"/>
        <end position="448"/>
    </location>
</feature>
<accession>A0AAC9PTK0</accession>
<dbReference type="PROSITE" id="PS00138">
    <property type="entry name" value="SUBTILASE_SER"/>
    <property type="match status" value="1"/>
</dbReference>
<evidence type="ECO:0000256" key="5">
    <source>
        <dbReference type="PIRSR" id="PIRSR615500-1"/>
    </source>
</evidence>
<evidence type="ECO:0000256" key="6">
    <source>
        <dbReference type="PROSITE-ProRule" id="PRU01240"/>
    </source>
</evidence>
<dbReference type="KEGG" id="acad:UA74_20525"/>
<dbReference type="InterPro" id="IPR023828">
    <property type="entry name" value="Peptidase_S8_Ser-AS"/>
</dbReference>
<evidence type="ECO:0000259" key="8">
    <source>
        <dbReference type="Pfam" id="PF00082"/>
    </source>
</evidence>
<evidence type="ECO:0000313" key="9">
    <source>
        <dbReference type="EMBL" id="APU16130.1"/>
    </source>
</evidence>
<sequence>MRKPRRRGAGHAEPATAAPTAGYFGATSTITLITGDRVRVQETPDGRSGVTVLPAPGREDLSFHQIADDGELSVIPTDAWPLVRQGRLDARLFDIPGLIEQGFGDAGPPSLIVSYRDDVERPLEAAFPASTAQIGRELPSVNGVVVEPPDDAVEFWSTLTNPNTTLDAGVDRIWLNGRARMLDAESNDQIGAPTAWAAGFTGEGATVAVLDSGYDPDHPDLAEVVVGAQDFTDSAGGVRDVNGHGTHVASTVAGSGAASDGAQRGVAPSAKILAGKVCDDTGACPDDAIIAGMEWAAEQGVAVVNLSLGSEPTDGTDPLSTAVNRLTESTGTLFVVAAGNFGGPETVSAPAAADAALAVASVTKDDELSYFSSRGPRAGDQAIKPDLAAPGSDIVGARAGHGGEPYTTMSGTSMAAPHVAGAAALLAARHPDWTQADLTSALLGSAKTITGLSVAEQGGGRLDVAAAVRSQVRAHPASVDLGRLAFPAEPDPVAQTLTYRNDGEQELVLDLVLDAVDETGQPLPADVFTLDADQITVPAGGAAGVEVAIDPSAGDQTGFLSGSITATAIGDGDGDGDGDTTVTTAVGAFVEPESYDLSIEAVTHSGTVDDDPLVFVINKDTGEPVQASTGPDGSAVARVPVGRYHVLSHLSEYTIEDGEITSENLTTAAAPDVLVTADAHITLDGTLGEPLRAQTERETVFDSAIMRISTDTFELSAGAGPETAVYAVPTGEVDGLGFAVKPTLRAPEGTEEDYRYHLVFDHDRGIPDSLVFPVSDADLAQVRAEYRGQGVAASAYKEATGILPSDLVPGGILRPLAVPGTRLELFTAAGVEWRENLNLGDRIDTDEDYIRTTRHEPGRSETSWNRAPLGVSIGSAALPGAVRVDDMIFIQIGAFAPADEESDYVHLSTSLITGSTMLSRDGTVLGTSPEVGSAQFDVPQAEGDYTLEVTGTREVPWSTLGRRVDASWSFSTDTPQGGEEALPLLAVRFDGEFDELGRTQAGIEQELELRVDRLHEAEISELSVEASYDDGATWEPVSVDDVDGGRRVALDHPAEDGFVSLRAAAVDADGNSVEQTMIRAFEIVLD</sequence>
<dbReference type="Proteomes" id="UP000185511">
    <property type="component" value="Chromosome"/>
</dbReference>
<dbReference type="AlphaFoldDB" id="A0AAC9PTK0"/>
<name>A0AAC9PTK0_9PSEU</name>
<dbReference type="GO" id="GO:0006508">
    <property type="term" value="P:proteolysis"/>
    <property type="evidence" value="ECO:0007669"/>
    <property type="project" value="UniProtKB-KW"/>
</dbReference>
<evidence type="ECO:0000256" key="2">
    <source>
        <dbReference type="ARBA" id="ARBA00022670"/>
    </source>
</evidence>
<dbReference type="InterPro" id="IPR050131">
    <property type="entry name" value="Peptidase_S8_subtilisin-like"/>
</dbReference>
<dbReference type="PROSITE" id="PS51892">
    <property type="entry name" value="SUBTILASE"/>
    <property type="match status" value="1"/>
</dbReference>
<proteinExistence type="inferred from homology"/>
<evidence type="ECO:0000313" key="10">
    <source>
        <dbReference type="Proteomes" id="UP000185511"/>
    </source>
</evidence>
<dbReference type="PROSITE" id="PS00137">
    <property type="entry name" value="SUBTILASE_HIS"/>
    <property type="match status" value="1"/>
</dbReference>
<feature type="active site" description="Charge relay system" evidence="5 6">
    <location>
        <position position="211"/>
    </location>
</feature>
<protein>
    <submittedName>
        <fullName evidence="9">Subtilisin-like serine protease</fullName>
    </submittedName>
</protein>
<keyword evidence="3 6" id="KW-0378">Hydrolase</keyword>
<dbReference type="InterPro" id="IPR000209">
    <property type="entry name" value="Peptidase_S8/S53_dom"/>
</dbReference>
<feature type="active site" description="Charge relay system" evidence="5 6">
    <location>
        <position position="413"/>
    </location>
</feature>
<keyword evidence="10" id="KW-1185">Reference proteome</keyword>
<evidence type="ECO:0000256" key="3">
    <source>
        <dbReference type="ARBA" id="ARBA00022801"/>
    </source>
</evidence>
<dbReference type="PANTHER" id="PTHR43806">
    <property type="entry name" value="PEPTIDASE S8"/>
    <property type="match status" value="1"/>
</dbReference>
<comment type="similarity">
    <text evidence="1 6">Belongs to the peptidase S8 family.</text>
</comment>